<dbReference type="AlphaFoldDB" id="B8GIN7"/>
<evidence type="ECO:0000256" key="1">
    <source>
        <dbReference type="SAM" id="Phobius"/>
    </source>
</evidence>
<dbReference type="RefSeq" id="WP_012618169.1">
    <property type="nucleotide sequence ID" value="NC_011832.1"/>
</dbReference>
<organism evidence="3 4">
    <name type="scientific">Methanosphaerula palustris (strain ATCC BAA-1556 / DSM 19958 / E1-9c)</name>
    <dbReference type="NCBI Taxonomy" id="521011"/>
    <lineage>
        <taxon>Archaea</taxon>
        <taxon>Methanobacteriati</taxon>
        <taxon>Methanobacteriota</taxon>
        <taxon>Stenosarchaea group</taxon>
        <taxon>Methanomicrobia</taxon>
        <taxon>Methanomicrobiales</taxon>
        <taxon>Methanoregulaceae</taxon>
        <taxon>Methanosphaerula</taxon>
    </lineage>
</organism>
<evidence type="ECO:0000313" key="3">
    <source>
        <dbReference type="EMBL" id="ACL16850.1"/>
    </source>
</evidence>
<dbReference type="KEGG" id="mpl:Mpal_1537"/>
<gene>
    <name evidence="3" type="ordered locus">Mpal_1537</name>
</gene>
<feature type="domain" description="Glycosyltransferase 2-like" evidence="2">
    <location>
        <begin position="9"/>
        <end position="152"/>
    </location>
</feature>
<proteinExistence type="predicted"/>
<accession>B8GIN7</accession>
<keyword evidence="4" id="KW-1185">Reference proteome</keyword>
<dbReference type="PANTHER" id="PTHR48090:SF7">
    <property type="entry name" value="RFBJ PROTEIN"/>
    <property type="match status" value="1"/>
</dbReference>
<dbReference type="CDD" id="cd04179">
    <property type="entry name" value="DPM_DPG-synthase_like"/>
    <property type="match status" value="1"/>
</dbReference>
<dbReference type="Proteomes" id="UP000002457">
    <property type="component" value="Chromosome"/>
</dbReference>
<reference evidence="3 4" key="1">
    <citation type="journal article" date="2015" name="Genome Announc.">
        <title>Complete Genome Sequence of Methanosphaerula palustris E1-9CT, a Hydrogenotrophic Methanogen Isolated from a Minerotrophic Fen Peatland.</title>
        <authorList>
            <person name="Cadillo-Quiroz H."/>
            <person name="Browne P."/>
            <person name="Kyrpides N."/>
            <person name="Woyke T."/>
            <person name="Goodwin L."/>
            <person name="Detter C."/>
            <person name="Yavitt J.B."/>
            <person name="Zinder S.H."/>
        </authorList>
    </citation>
    <scope>NUCLEOTIDE SEQUENCE [LARGE SCALE GENOMIC DNA]</scope>
    <source>
        <strain evidence="4">ATCC BAA-1556 / DSM 19958 / E1-9c</strain>
    </source>
</reference>
<dbReference type="Pfam" id="PF00535">
    <property type="entry name" value="Glycos_transf_2"/>
    <property type="match status" value="1"/>
</dbReference>
<evidence type="ECO:0000259" key="2">
    <source>
        <dbReference type="Pfam" id="PF00535"/>
    </source>
</evidence>
<keyword evidence="1" id="KW-1133">Transmembrane helix</keyword>
<sequence length="308" mass="34612">MKINKDEVTVFIPTLNESPTIGGLVREFRELGYNHIFVMDGHSTDATVAIAEKEGAMVRIQAGKGKGDAMMEGFEMVETPYILLLDGDGTYAPADADLMLTPLFNGFDHVIGNRLIHAEEGAFSRLNLLGNYLLNHLFKFAHSRDLQDILSGYRAFKKTTIHQMHLTETGFEIETEVSVEAVRNNHRIKVVPVTYRKRPGTDTKLNPLHDGYKIAVTIYRLAKMNNPIFYFGIIGAIMAIIGFLTGIVVVVEWLNGITHLPLAVLTVLLIMVGVEIFMFGVLSDMILAYHREMMDEIQRINPEIPHRE</sequence>
<protein>
    <submittedName>
        <fullName evidence="3">Glycosyl transferase family 2</fullName>
    </submittedName>
</protein>
<dbReference type="EMBL" id="CP001338">
    <property type="protein sequence ID" value="ACL16850.1"/>
    <property type="molecule type" value="Genomic_DNA"/>
</dbReference>
<feature type="transmembrane region" description="Helical" evidence="1">
    <location>
        <begin position="228"/>
        <end position="251"/>
    </location>
</feature>
<keyword evidence="1" id="KW-0472">Membrane</keyword>
<keyword evidence="3" id="KW-0808">Transferase</keyword>
<dbReference type="PANTHER" id="PTHR48090">
    <property type="entry name" value="UNDECAPRENYL-PHOSPHATE 4-DEOXY-4-FORMAMIDO-L-ARABINOSE TRANSFERASE-RELATED"/>
    <property type="match status" value="1"/>
</dbReference>
<dbReference type="CAZy" id="GT2">
    <property type="family name" value="Glycosyltransferase Family 2"/>
</dbReference>
<keyword evidence="1" id="KW-0812">Transmembrane</keyword>
<dbReference type="NCBIfam" id="TIGR04182">
    <property type="entry name" value="glyco_TIGR04182"/>
    <property type="match status" value="1"/>
</dbReference>
<dbReference type="InterPro" id="IPR026456">
    <property type="entry name" value="GCTrfase_AglJ"/>
</dbReference>
<evidence type="ECO:0000313" key="4">
    <source>
        <dbReference type="Proteomes" id="UP000002457"/>
    </source>
</evidence>
<dbReference type="InterPro" id="IPR050256">
    <property type="entry name" value="Glycosyltransferase_2"/>
</dbReference>
<dbReference type="Gene3D" id="3.90.550.10">
    <property type="entry name" value="Spore Coat Polysaccharide Biosynthesis Protein SpsA, Chain A"/>
    <property type="match status" value="1"/>
</dbReference>
<dbReference type="GeneID" id="7271082"/>
<dbReference type="InterPro" id="IPR029044">
    <property type="entry name" value="Nucleotide-diphossugar_trans"/>
</dbReference>
<dbReference type="HOGENOM" id="CLU_033536_7_3_2"/>
<dbReference type="GO" id="GO:0016757">
    <property type="term" value="F:glycosyltransferase activity"/>
    <property type="evidence" value="ECO:0007669"/>
    <property type="project" value="InterPro"/>
</dbReference>
<dbReference type="STRING" id="521011.Mpal_1537"/>
<dbReference type="OrthoDB" id="103472at2157"/>
<dbReference type="InterPro" id="IPR001173">
    <property type="entry name" value="Glyco_trans_2-like"/>
</dbReference>
<dbReference type="SUPFAM" id="SSF53448">
    <property type="entry name" value="Nucleotide-diphospho-sugar transferases"/>
    <property type="match status" value="1"/>
</dbReference>
<dbReference type="eggNOG" id="arCOG00894">
    <property type="taxonomic scope" value="Archaea"/>
</dbReference>
<name>B8GIN7_METPE</name>
<feature type="transmembrane region" description="Helical" evidence="1">
    <location>
        <begin position="263"/>
        <end position="289"/>
    </location>
</feature>